<evidence type="ECO:0000256" key="2">
    <source>
        <dbReference type="ARBA" id="ARBA00004900"/>
    </source>
</evidence>
<dbReference type="Pfam" id="PF01593">
    <property type="entry name" value="Amino_oxidase"/>
    <property type="match status" value="1"/>
</dbReference>
<evidence type="ECO:0000256" key="5">
    <source>
        <dbReference type="ARBA" id="ARBA00015490"/>
    </source>
</evidence>
<evidence type="ECO:0000256" key="7">
    <source>
        <dbReference type="ARBA" id="ARBA00023002"/>
    </source>
</evidence>
<name>A0A455R611_EUGGR</name>
<evidence type="ECO:0000256" key="8">
    <source>
        <dbReference type="ARBA" id="ARBA00030952"/>
    </source>
</evidence>
<organism evidence="11">
    <name type="scientific">Euglena gracilis</name>
    <dbReference type="NCBI Taxonomy" id="3039"/>
    <lineage>
        <taxon>Eukaryota</taxon>
        <taxon>Discoba</taxon>
        <taxon>Euglenozoa</taxon>
        <taxon>Euglenida</taxon>
        <taxon>Spirocuta</taxon>
        <taxon>Euglenophyceae</taxon>
        <taxon>Euglenales</taxon>
        <taxon>Euglenaceae</taxon>
        <taxon>Euglena</taxon>
    </lineage>
</organism>
<dbReference type="PANTHER" id="PTHR42923:SF41">
    <property type="entry name" value="ZETA-CAROTENE DESATURASE, CHLOROPLASTIC_CHROMOPLASTIC"/>
    <property type="match status" value="1"/>
</dbReference>
<dbReference type="InterPro" id="IPR050464">
    <property type="entry name" value="Zeta_carotene_desat/Oxidored"/>
</dbReference>
<dbReference type="EC" id="1.3.5.6" evidence="4"/>
<accession>A0A455R611</accession>
<dbReference type="UniPathway" id="UPA00803"/>
<proteinExistence type="evidence at transcript level"/>
<dbReference type="EMBL" id="LC380592">
    <property type="protein sequence ID" value="BBD75424.1"/>
    <property type="molecule type" value="mRNA"/>
</dbReference>
<dbReference type="GO" id="GO:0016117">
    <property type="term" value="P:carotenoid biosynthetic process"/>
    <property type="evidence" value="ECO:0007669"/>
    <property type="project" value="UniProtKB-KW"/>
</dbReference>
<dbReference type="AlphaFoldDB" id="A0A455R611"/>
<evidence type="ECO:0000313" key="11">
    <source>
        <dbReference type="EMBL" id="BBD75424.1"/>
    </source>
</evidence>
<comment type="pathway">
    <text evidence="2">Carotenoid biosynthesis; lycopene biosynthesis.</text>
</comment>
<comment type="catalytic activity">
    <reaction evidence="1">
        <text>9,9'-di-cis-zeta-carotene + 2 a quinone = 7,7',9,9'-tetra-cis-lycopene + 2 a quinol</text>
        <dbReference type="Rhea" id="RHEA:30955"/>
        <dbReference type="ChEBI" id="CHEBI:24646"/>
        <dbReference type="ChEBI" id="CHEBI:48716"/>
        <dbReference type="ChEBI" id="CHEBI:62466"/>
        <dbReference type="ChEBI" id="CHEBI:132124"/>
        <dbReference type="EC" id="1.3.5.6"/>
    </reaction>
</comment>
<dbReference type="InterPro" id="IPR036188">
    <property type="entry name" value="FAD/NAD-bd_sf"/>
</dbReference>
<evidence type="ECO:0000256" key="3">
    <source>
        <dbReference type="ARBA" id="ARBA00010192"/>
    </source>
</evidence>
<reference evidence="11" key="1">
    <citation type="journal article" date="2019" name="Plant Cell Physiol.">
        <title>Low Temperature Stress Alters the Expression of Phytoene Desaturase Genes (crtP1 and crtP2) and the zeta-Carotene Desaturase Gene (crtQ) Together with the Cellular Carotenoid Content of Euglena gracilis.</title>
        <authorList>
            <person name="Kato S."/>
            <person name="Tanno Y."/>
            <person name="Takaichi S."/>
            <person name="Shinomura T."/>
        </authorList>
    </citation>
    <scope>NUCLEOTIDE SEQUENCE</scope>
    <source>
        <strain evidence="11">Z</strain>
    </source>
</reference>
<dbReference type="InterPro" id="IPR014103">
    <property type="entry name" value="Zeta_caro_desat"/>
</dbReference>
<comment type="similarity">
    <text evidence="3">Belongs to the zeta carotene desaturase family.</text>
</comment>
<dbReference type="GO" id="GO:0016719">
    <property type="term" value="F:9,9'-di-cis-zeta-carotene desaturase activity"/>
    <property type="evidence" value="ECO:0007669"/>
    <property type="project" value="UniProtKB-EC"/>
</dbReference>
<evidence type="ECO:0000256" key="4">
    <source>
        <dbReference type="ARBA" id="ARBA00012788"/>
    </source>
</evidence>
<feature type="domain" description="Amine oxidase" evidence="10">
    <location>
        <begin position="180"/>
        <end position="640"/>
    </location>
</feature>
<dbReference type="Gene3D" id="3.50.50.60">
    <property type="entry name" value="FAD/NAD(P)-binding domain"/>
    <property type="match status" value="1"/>
</dbReference>
<keyword evidence="7" id="KW-0560">Oxidoreductase</keyword>
<evidence type="ECO:0000256" key="6">
    <source>
        <dbReference type="ARBA" id="ARBA00022746"/>
    </source>
</evidence>
<dbReference type="SUPFAM" id="SSF51905">
    <property type="entry name" value="FAD/NAD(P)-binding domain"/>
    <property type="match status" value="1"/>
</dbReference>
<dbReference type="NCBIfam" id="TIGR02732">
    <property type="entry name" value="zeta_caro_desat"/>
    <property type="match status" value="1"/>
</dbReference>
<dbReference type="InterPro" id="IPR002937">
    <property type="entry name" value="Amino_oxidase"/>
</dbReference>
<evidence type="ECO:0000259" key="10">
    <source>
        <dbReference type="Pfam" id="PF01593"/>
    </source>
</evidence>
<evidence type="ECO:0000256" key="1">
    <source>
        <dbReference type="ARBA" id="ARBA00000914"/>
    </source>
</evidence>
<sequence>MSAQQQLLSNKASASDWGMKVIAAAIGCIAALSILPAGESSLYTSVPVTGTVSQVPSTLPSLLGRSGLGASAQTHVAPWTTSSLAAEGEGPSATPTSSSQWLLAACAALGGCIWLLKAVLSKSPPSMPFAHSSLRGSTLESTSVDLDSLLAMAATSGEVQRPLAADGKKALNVAVVGAGLAGMITAMKLSEQGHKVTVYEGRPFVGGKVSSWQDKDGNHIEMGLHVFFGCYENLFGVMRKLGIIDSLLLKEHTHVFINKEGRIGELDFRFPVGAPFHGLKAFFTTTQLELKSILANALRLATSPVVKGVINFDAGMRDIRNLDNISFYDWWIQGGGDDESIKRMWDPVAYALGFIDCKDISARCMLTIFNFFATKTEASVLRMLEGSPAEYLHKPLVKYLEARGVEFRLGQRVRDIAWEDRDGQTLATGFRIGNDENLVTADAYVFACDVPGIQKVLPQEWRAKYPLFDNIYKLSAVPVATVQLRYDGWVTELNDTAKVNDLKRAFGIDNLLYSADADFSCFADLALTSPSDYYKPGQGSLMQLVLTPADPYMAMDDETIAKKVDEQVKVLFPSARNLKVTWSNVVKLGQSLYREAPGMDPFRPTQHTPIPNFFLAGSYTAQDYIDSMEGATISGMQCGDAMLQRLDALRALADAAEKRVLQAA</sequence>
<dbReference type="PRINTS" id="PR00419">
    <property type="entry name" value="ADXRDTASE"/>
</dbReference>
<dbReference type="PANTHER" id="PTHR42923">
    <property type="entry name" value="PROTOPORPHYRINOGEN OXIDASE"/>
    <property type="match status" value="1"/>
</dbReference>
<gene>
    <name evidence="11" type="primary">crtQ</name>
</gene>
<protein>
    <recommendedName>
        <fullName evidence="5">Zeta-carotene desaturase, chloroplastic/chromoplastic</fullName>
        <ecNumber evidence="4">1.3.5.6</ecNumber>
    </recommendedName>
    <alternativeName>
        <fullName evidence="9">9,9'-di-cis-zeta-carotene desaturase</fullName>
    </alternativeName>
    <alternativeName>
        <fullName evidence="8">Carotene 7,8-desaturase</fullName>
    </alternativeName>
</protein>
<evidence type="ECO:0000256" key="9">
    <source>
        <dbReference type="ARBA" id="ARBA00031301"/>
    </source>
</evidence>
<keyword evidence="6" id="KW-0125">Carotenoid biosynthesis</keyword>